<organism evidence="11 12">
    <name type="scientific">Candidatus Onthenecus intestinigallinarum</name>
    <dbReference type="NCBI Taxonomy" id="2840875"/>
    <lineage>
        <taxon>Bacteria</taxon>
        <taxon>Bacillati</taxon>
        <taxon>Bacillota</taxon>
        <taxon>Clostridia</taxon>
        <taxon>Eubacteriales</taxon>
        <taxon>Candidatus Onthenecus</taxon>
    </lineage>
</organism>
<dbReference type="InterPro" id="IPR027417">
    <property type="entry name" value="P-loop_NTPase"/>
</dbReference>
<feature type="domain" description="DNA polymerase III delta N-terminal" evidence="9">
    <location>
        <begin position="19"/>
        <end position="139"/>
    </location>
</feature>
<evidence type="ECO:0000259" key="9">
    <source>
        <dbReference type="Pfam" id="PF06144"/>
    </source>
</evidence>
<dbReference type="InterPro" id="IPR008921">
    <property type="entry name" value="DNA_pol3_clamp-load_cplx_C"/>
</dbReference>
<accession>A0A9D0Z878</accession>
<evidence type="ECO:0000256" key="5">
    <source>
        <dbReference type="ARBA" id="ARBA00022705"/>
    </source>
</evidence>
<keyword evidence="3 11" id="KW-0808">Transferase</keyword>
<evidence type="ECO:0000256" key="4">
    <source>
        <dbReference type="ARBA" id="ARBA00022695"/>
    </source>
</evidence>
<dbReference type="Pfam" id="PF21694">
    <property type="entry name" value="DNA_pol3_delta_C"/>
    <property type="match status" value="1"/>
</dbReference>
<dbReference type="Gene3D" id="1.20.272.10">
    <property type="match status" value="1"/>
</dbReference>
<evidence type="ECO:0000256" key="6">
    <source>
        <dbReference type="ARBA" id="ARBA00022932"/>
    </source>
</evidence>
<reference evidence="11" key="2">
    <citation type="journal article" date="2021" name="PeerJ">
        <title>Extensive microbial diversity within the chicken gut microbiome revealed by metagenomics and culture.</title>
        <authorList>
            <person name="Gilroy R."/>
            <person name="Ravi A."/>
            <person name="Getino M."/>
            <person name="Pursley I."/>
            <person name="Horton D.L."/>
            <person name="Alikhan N.F."/>
            <person name="Baker D."/>
            <person name="Gharbi K."/>
            <person name="Hall N."/>
            <person name="Watson M."/>
            <person name="Adriaenssens E.M."/>
            <person name="Foster-Nyarko E."/>
            <person name="Jarju S."/>
            <person name="Secka A."/>
            <person name="Antonio M."/>
            <person name="Oren A."/>
            <person name="Chaudhuri R.R."/>
            <person name="La Ragione R."/>
            <person name="Hildebrand F."/>
            <person name="Pallen M.J."/>
        </authorList>
    </citation>
    <scope>NUCLEOTIDE SEQUENCE</scope>
    <source>
        <strain evidence="11">ChiSxjej2B14-6234</strain>
    </source>
</reference>
<keyword evidence="4 11" id="KW-0548">Nucleotidyltransferase</keyword>
<dbReference type="InterPro" id="IPR005790">
    <property type="entry name" value="DNA_polIII_delta"/>
</dbReference>
<evidence type="ECO:0000256" key="7">
    <source>
        <dbReference type="ARBA" id="ARBA00034754"/>
    </source>
</evidence>
<dbReference type="SUPFAM" id="SSF52540">
    <property type="entry name" value="P-loop containing nucleoside triphosphate hydrolases"/>
    <property type="match status" value="1"/>
</dbReference>
<dbReference type="Proteomes" id="UP000886887">
    <property type="component" value="Unassembled WGS sequence"/>
</dbReference>
<comment type="caution">
    <text evidence="11">The sequence shown here is derived from an EMBL/GenBank/DDBJ whole genome shotgun (WGS) entry which is preliminary data.</text>
</comment>
<dbReference type="Pfam" id="PF06144">
    <property type="entry name" value="DNA_pol3_delta"/>
    <property type="match status" value="1"/>
</dbReference>
<dbReference type="GO" id="GO:0003887">
    <property type="term" value="F:DNA-directed DNA polymerase activity"/>
    <property type="evidence" value="ECO:0007669"/>
    <property type="project" value="UniProtKB-KW"/>
</dbReference>
<keyword evidence="5" id="KW-0235">DNA replication</keyword>
<dbReference type="Gene3D" id="3.40.50.300">
    <property type="entry name" value="P-loop containing nucleotide triphosphate hydrolases"/>
    <property type="match status" value="1"/>
</dbReference>
<reference evidence="11" key="1">
    <citation type="submission" date="2020-10" db="EMBL/GenBank/DDBJ databases">
        <authorList>
            <person name="Gilroy R."/>
        </authorList>
    </citation>
    <scope>NUCLEOTIDE SEQUENCE</scope>
    <source>
        <strain evidence="11">ChiSxjej2B14-6234</strain>
    </source>
</reference>
<dbReference type="GO" id="GO:0003677">
    <property type="term" value="F:DNA binding"/>
    <property type="evidence" value="ECO:0007669"/>
    <property type="project" value="InterPro"/>
</dbReference>
<dbReference type="InterPro" id="IPR010372">
    <property type="entry name" value="DNA_pol3_delta_N"/>
</dbReference>
<proteinExistence type="inferred from homology"/>
<protein>
    <recommendedName>
        <fullName evidence="2">DNA polymerase III subunit delta</fullName>
        <ecNumber evidence="1">2.7.7.7</ecNumber>
    </recommendedName>
</protein>
<evidence type="ECO:0000313" key="11">
    <source>
        <dbReference type="EMBL" id="HIQ71021.1"/>
    </source>
</evidence>
<dbReference type="EC" id="2.7.7.7" evidence="1"/>
<comment type="catalytic activity">
    <reaction evidence="8">
        <text>DNA(n) + a 2'-deoxyribonucleoside 5'-triphosphate = DNA(n+1) + diphosphate</text>
        <dbReference type="Rhea" id="RHEA:22508"/>
        <dbReference type="Rhea" id="RHEA-COMP:17339"/>
        <dbReference type="Rhea" id="RHEA-COMP:17340"/>
        <dbReference type="ChEBI" id="CHEBI:33019"/>
        <dbReference type="ChEBI" id="CHEBI:61560"/>
        <dbReference type="ChEBI" id="CHEBI:173112"/>
        <dbReference type="EC" id="2.7.7.7"/>
    </reaction>
</comment>
<comment type="similarity">
    <text evidence="7">Belongs to the DNA polymerase HolA subunit family.</text>
</comment>
<gene>
    <name evidence="11" type="primary">holA</name>
    <name evidence="11" type="ORF">IAB73_02270</name>
</gene>
<dbReference type="GO" id="GO:0009360">
    <property type="term" value="C:DNA polymerase III complex"/>
    <property type="evidence" value="ECO:0007669"/>
    <property type="project" value="InterPro"/>
</dbReference>
<dbReference type="SUPFAM" id="SSF48019">
    <property type="entry name" value="post-AAA+ oligomerization domain-like"/>
    <property type="match status" value="1"/>
</dbReference>
<sequence>MTHQAFFDALKSGNIARVYLFSGEEEHVKRSALKRLRERILTPGLEQINETILDNPTADAVIAACETLPMMDARRLVVVRDSALLTSGRARDEAAEAERLTAYVKRAPETTCLVFYCTGTIDKRKKLAQALSKGAEAVQFSPLDDVELARWIRATCRGYGKAISPQTAQYLAFTSGRDLTLLLREIEKLASYAQGRDEIVQQDVDAVATRTAECTVFNMVDAILAGQEARAFELLAHLLQSGEARIGILALIQRQYRQLMHVRLMQEGKVPTGEQMKRLGVPGFVFNRLQGQARAYDAQGLVRCVRLCEETDYAIKSGRVREDAGLERAMLRLCSREA</sequence>
<evidence type="ECO:0000256" key="8">
    <source>
        <dbReference type="ARBA" id="ARBA00049244"/>
    </source>
</evidence>
<dbReference type="InterPro" id="IPR048466">
    <property type="entry name" value="DNA_pol3_delta-like_C"/>
</dbReference>
<evidence type="ECO:0000256" key="3">
    <source>
        <dbReference type="ARBA" id="ARBA00022679"/>
    </source>
</evidence>
<evidence type="ECO:0000313" key="12">
    <source>
        <dbReference type="Proteomes" id="UP000886887"/>
    </source>
</evidence>
<keyword evidence="6" id="KW-0239">DNA-directed DNA polymerase</keyword>
<feature type="domain" description="DNA polymerase III delta subunit-like C-terminal" evidence="10">
    <location>
        <begin position="215"/>
        <end position="332"/>
    </location>
</feature>
<dbReference type="NCBIfam" id="TIGR01128">
    <property type="entry name" value="holA"/>
    <property type="match status" value="1"/>
</dbReference>
<dbReference type="PANTHER" id="PTHR34388:SF1">
    <property type="entry name" value="DNA POLYMERASE III SUBUNIT DELTA"/>
    <property type="match status" value="1"/>
</dbReference>
<dbReference type="PANTHER" id="PTHR34388">
    <property type="entry name" value="DNA POLYMERASE III SUBUNIT DELTA"/>
    <property type="match status" value="1"/>
</dbReference>
<dbReference type="Gene3D" id="1.10.8.60">
    <property type="match status" value="1"/>
</dbReference>
<evidence type="ECO:0000259" key="10">
    <source>
        <dbReference type="Pfam" id="PF21694"/>
    </source>
</evidence>
<dbReference type="AlphaFoldDB" id="A0A9D0Z878"/>
<dbReference type="GO" id="GO:0006261">
    <property type="term" value="P:DNA-templated DNA replication"/>
    <property type="evidence" value="ECO:0007669"/>
    <property type="project" value="TreeGrafter"/>
</dbReference>
<evidence type="ECO:0000256" key="2">
    <source>
        <dbReference type="ARBA" id="ARBA00017703"/>
    </source>
</evidence>
<name>A0A9D0Z878_9FIRM</name>
<evidence type="ECO:0000256" key="1">
    <source>
        <dbReference type="ARBA" id="ARBA00012417"/>
    </source>
</evidence>
<dbReference type="EMBL" id="DVFJ01000006">
    <property type="protein sequence ID" value="HIQ71021.1"/>
    <property type="molecule type" value="Genomic_DNA"/>
</dbReference>